<evidence type="ECO:0000313" key="1">
    <source>
        <dbReference type="EMBL" id="GFT90483.1"/>
    </source>
</evidence>
<reference evidence="1" key="1">
    <citation type="submission" date="2020-08" db="EMBL/GenBank/DDBJ databases">
        <title>Multicomponent nature underlies the extraordinary mechanical properties of spider dragline silk.</title>
        <authorList>
            <person name="Kono N."/>
            <person name="Nakamura H."/>
            <person name="Mori M."/>
            <person name="Yoshida Y."/>
            <person name="Ohtoshi R."/>
            <person name="Malay A.D."/>
            <person name="Moran D.A.P."/>
            <person name="Tomita M."/>
            <person name="Numata K."/>
            <person name="Arakawa K."/>
        </authorList>
    </citation>
    <scope>NUCLEOTIDE SEQUENCE</scope>
</reference>
<gene>
    <name evidence="1" type="primary">X975_14951</name>
    <name evidence="1" type="ORF">NPIL_464641</name>
</gene>
<proteinExistence type="predicted"/>
<dbReference type="OrthoDB" id="6426973at2759"/>
<comment type="caution">
    <text evidence="1">The sequence shown here is derived from an EMBL/GenBank/DDBJ whole genome shotgun (WGS) entry which is preliminary data.</text>
</comment>
<dbReference type="AlphaFoldDB" id="A0A8X6PUJ8"/>
<keyword evidence="2" id="KW-1185">Reference proteome</keyword>
<organism evidence="1 2">
    <name type="scientific">Nephila pilipes</name>
    <name type="common">Giant wood spider</name>
    <name type="synonym">Nephila maculata</name>
    <dbReference type="NCBI Taxonomy" id="299642"/>
    <lineage>
        <taxon>Eukaryota</taxon>
        <taxon>Metazoa</taxon>
        <taxon>Ecdysozoa</taxon>
        <taxon>Arthropoda</taxon>
        <taxon>Chelicerata</taxon>
        <taxon>Arachnida</taxon>
        <taxon>Araneae</taxon>
        <taxon>Araneomorphae</taxon>
        <taxon>Entelegynae</taxon>
        <taxon>Araneoidea</taxon>
        <taxon>Nephilidae</taxon>
        <taxon>Nephila</taxon>
    </lineage>
</organism>
<evidence type="ECO:0000313" key="2">
    <source>
        <dbReference type="Proteomes" id="UP000887013"/>
    </source>
</evidence>
<dbReference type="Proteomes" id="UP000887013">
    <property type="component" value="Unassembled WGS sequence"/>
</dbReference>
<name>A0A8X6PUJ8_NEPPI</name>
<dbReference type="EMBL" id="BMAW01120720">
    <property type="protein sequence ID" value="GFT90483.1"/>
    <property type="molecule type" value="Genomic_DNA"/>
</dbReference>
<dbReference type="GO" id="GO:0003676">
    <property type="term" value="F:nucleic acid binding"/>
    <property type="evidence" value="ECO:0007669"/>
    <property type="project" value="InterPro"/>
</dbReference>
<protein>
    <submittedName>
        <fullName evidence="1">Transposable element Tc1 transposase</fullName>
    </submittedName>
</protein>
<sequence length="178" mass="20387">MTLVKSRKFSFSKDNTFRINPDKARKVTANKARLVNQDKGSRYSIGRDRLRRGGVTECYRVRLWRRRGDRSFPAAVVEQPPPRGIIVWASFAYDYKSLLVLIRGTMTVQRYAADVLWAADTPLPSGVSNGLYQQDNARLRSARISPRDLQAVEMLLWLLLSPDISLIEFIWDEIGCPL</sequence>
<dbReference type="Gene3D" id="3.30.420.10">
    <property type="entry name" value="Ribonuclease H-like superfamily/Ribonuclease H"/>
    <property type="match status" value="1"/>
</dbReference>
<dbReference type="InterPro" id="IPR036397">
    <property type="entry name" value="RNaseH_sf"/>
</dbReference>
<accession>A0A8X6PUJ8</accession>